<evidence type="ECO:0000256" key="1">
    <source>
        <dbReference type="SAM" id="SignalP"/>
    </source>
</evidence>
<gene>
    <name evidence="3" type="primary">LOC115880200</name>
</gene>
<dbReference type="Proteomes" id="UP000504635">
    <property type="component" value="Unplaced"/>
</dbReference>
<reference evidence="3" key="1">
    <citation type="submission" date="2025-08" db="UniProtKB">
        <authorList>
            <consortium name="RefSeq"/>
        </authorList>
    </citation>
    <scope>IDENTIFICATION</scope>
    <source>
        <tissue evidence="3">Gonads</tissue>
    </source>
</reference>
<name>A0A6J2XNV5_SITOR</name>
<dbReference type="InParanoid" id="A0A6J2XNV5"/>
<proteinExistence type="predicted"/>
<evidence type="ECO:0000313" key="3">
    <source>
        <dbReference type="RefSeq" id="XP_030753198.1"/>
    </source>
</evidence>
<feature type="chain" id="PRO_5027005710" evidence="1">
    <location>
        <begin position="21"/>
        <end position="176"/>
    </location>
</feature>
<dbReference type="AlphaFoldDB" id="A0A6J2XNV5"/>
<accession>A0A6J2XNV5</accession>
<dbReference type="OrthoDB" id="8184313at2759"/>
<organism evidence="2 3">
    <name type="scientific">Sitophilus oryzae</name>
    <name type="common">Rice weevil</name>
    <name type="synonym">Curculio oryzae</name>
    <dbReference type="NCBI Taxonomy" id="7048"/>
    <lineage>
        <taxon>Eukaryota</taxon>
        <taxon>Metazoa</taxon>
        <taxon>Ecdysozoa</taxon>
        <taxon>Arthropoda</taxon>
        <taxon>Hexapoda</taxon>
        <taxon>Insecta</taxon>
        <taxon>Pterygota</taxon>
        <taxon>Neoptera</taxon>
        <taxon>Endopterygota</taxon>
        <taxon>Coleoptera</taxon>
        <taxon>Polyphaga</taxon>
        <taxon>Cucujiformia</taxon>
        <taxon>Curculionidae</taxon>
        <taxon>Dryophthorinae</taxon>
        <taxon>Sitophilus</taxon>
    </lineage>
</organism>
<dbReference type="RefSeq" id="XP_030753198.1">
    <property type="nucleotide sequence ID" value="XM_030897338.1"/>
</dbReference>
<evidence type="ECO:0000313" key="2">
    <source>
        <dbReference type="Proteomes" id="UP000504635"/>
    </source>
</evidence>
<keyword evidence="2" id="KW-1185">Reference proteome</keyword>
<dbReference type="GeneID" id="115880200"/>
<dbReference type="KEGG" id="soy:115880200"/>
<keyword evidence="1" id="KW-0732">Signal</keyword>
<sequence length="176" mass="19380">MKYLFDLLVILLIYIGYSTACNGWSAKIVSYKNCVDNGIITLPTKGLKVVLDKDCNIYVDGCLEITKSYKSAKGSYHIKKPPLPMIDGDMDFCELDKQIKSMPDAQKAIDMFGLPVTCPVNAGKICAGAEKKFSITKYKNQLGMAAGTSTIKVEVEHDVGKSCYELEFNLSKVKKG</sequence>
<feature type="signal peptide" evidence="1">
    <location>
        <begin position="1"/>
        <end position="20"/>
    </location>
</feature>
<protein>
    <submittedName>
        <fullName evidence="3">Uncharacterized protein LOC115880200</fullName>
    </submittedName>
</protein>